<name>A0A1R2BFJ2_9CILI</name>
<dbReference type="AlphaFoldDB" id="A0A1R2BFJ2"/>
<proteinExistence type="predicted"/>
<accession>A0A1R2BFJ2</accession>
<evidence type="ECO:0000256" key="1">
    <source>
        <dbReference type="SAM" id="Coils"/>
    </source>
</evidence>
<evidence type="ECO:0000313" key="2">
    <source>
        <dbReference type="EMBL" id="OMJ75509.1"/>
    </source>
</evidence>
<dbReference type="Gene3D" id="2.120.10.80">
    <property type="entry name" value="Kelch-type beta propeller"/>
    <property type="match status" value="1"/>
</dbReference>
<organism evidence="2 3">
    <name type="scientific">Stentor coeruleus</name>
    <dbReference type="NCBI Taxonomy" id="5963"/>
    <lineage>
        <taxon>Eukaryota</taxon>
        <taxon>Sar</taxon>
        <taxon>Alveolata</taxon>
        <taxon>Ciliophora</taxon>
        <taxon>Postciliodesmatophora</taxon>
        <taxon>Heterotrichea</taxon>
        <taxon>Heterotrichida</taxon>
        <taxon>Stentoridae</taxon>
        <taxon>Stentor</taxon>
    </lineage>
</organism>
<evidence type="ECO:0000313" key="3">
    <source>
        <dbReference type="Proteomes" id="UP000187209"/>
    </source>
</evidence>
<dbReference type="PANTHER" id="PTHR45632">
    <property type="entry name" value="LD33804P"/>
    <property type="match status" value="1"/>
</dbReference>
<dbReference type="Pfam" id="PF01344">
    <property type="entry name" value="Kelch_1"/>
    <property type="match status" value="1"/>
</dbReference>
<comment type="caution">
    <text evidence="2">The sequence shown here is derived from an EMBL/GenBank/DDBJ whole genome shotgun (WGS) entry which is preliminary data.</text>
</comment>
<dbReference type="Proteomes" id="UP000187209">
    <property type="component" value="Unassembled WGS sequence"/>
</dbReference>
<feature type="coiled-coil region" evidence="1">
    <location>
        <begin position="132"/>
        <end position="166"/>
    </location>
</feature>
<dbReference type="InterPro" id="IPR015915">
    <property type="entry name" value="Kelch-typ_b-propeller"/>
</dbReference>
<reference evidence="2 3" key="1">
    <citation type="submission" date="2016-11" db="EMBL/GenBank/DDBJ databases">
        <title>The macronuclear genome of Stentor coeruleus: a giant cell with tiny introns.</title>
        <authorList>
            <person name="Slabodnick M."/>
            <person name="Ruby J.G."/>
            <person name="Reiff S.B."/>
            <person name="Swart E.C."/>
            <person name="Gosai S."/>
            <person name="Prabakaran S."/>
            <person name="Witkowska E."/>
            <person name="Larue G.E."/>
            <person name="Fisher S."/>
            <person name="Freeman R.M."/>
            <person name="Gunawardena J."/>
            <person name="Chu W."/>
            <person name="Stover N.A."/>
            <person name="Gregory B.D."/>
            <person name="Nowacki M."/>
            <person name="Derisi J."/>
            <person name="Roy S.W."/>
            <person name="Marshall W.F."/>
            <person name="Sood P."/>
        </authorList>
    </citation>
    <scope>NUCLEOTIDE SEQUENCE [LARGE SCALE GENOMIC DNA]</scope>
    <source>
        <strain evidence="2">WM001</strain>
    </source>
</reference>
<keyword evidence="1" id="KW-0175">Coiled coil</keyword>
<dbReference type="EMBL" id="MPUH01000686">
    <property type="protein sequence ID" value="OMJ75509.1"/>
    <property type="molecule type" value="Genomic_DNA"/>
</dbReference>
<gene>
    <name evidence="2" type="ORF">SteCoe_25324</name>
</gene>
<dbReference type="InterPro" id="IPR006652">
    <property type="entry name" value="Kelch_1"/>
</dbReference>
<dbReference type="SMART" id="SM00612">
    <property type="entry name" value="Kelch"/>
    <property type="match status" value="2"/>
</dbReference>
<keyword evidence="3" id="KW-1185">Reference proteome</keyword>
<dbReference type="OrthoDB" id="290664at2759"/>
<dbReference type="SUPFAM" id="SSF117281">
    <property type="entry name" value="Kelch motif"/>
    <property type="match status" value="1"/>
</dbReference>
<sequence length="476" mass="54066">METVPVCSLCKQAGTTICYCKKAPSVFCLSCYNQHKNQDSQSLHMANYIENPNLPKRVPEYDMCFCGSSTQGSCKFCRFSVGDKRRRLHDSQSVVQDQINEMSNKISDEMTRNLTKIEQFKKILIEIRQKINSQLECVLQKISAKIVDLEQMIQDIANDAETARTADYLDESKYAQRLIKDYINSPRMNTSFQLELFDYQINLDIVLESINNFCHFEKRSLPSPSLSYFKPKSNICVTCSLGRNETLKSEINCAENFKAGAAWCTIAEQKYFYCGGEGKGFSNQVLLILPNESSVFTMPSMNASRSYHAILYYEKSVYVFGGTSSVGRLKSVEKYDFERSQWLYLPSMLQSRSHFTATSCNKFIYIAGGCGSSTIEKFNPIEQLFTKIPINLPFPSYWTLTASSGNSILIFQGNICMSIDTRTPNQYLKFNVENTGGWWSEIPAFAINNTLYFFKKNTIACLDIEGKVLTTIASVL</sequence>
<evidence type="ECO:0008006" key="4">
    <source>
        <dbReference type="Google" id="ProtNLM"/>
    </source>
</evidence>
<protein>
    <recommendedName>
        <fullName evidence="4">B box-type domain-containing protein</fullName>
    </recommendedName>
</protein>